<keyword evidence="9" id="KW-1185">Reference proteome</keyword>
<dbReference type="InterPro" id="IPR051423">
    <property type="entry name" value="CD225/Dispanin"/>
</dbReference>
<comment type="caution">
    <text evidence="8">The sequence shown here is derived from an EMBL/GenBank/DDBJ whole genome shotgun (WGS) entry which is preliminary data.</text>
</comment>
<evidence type="ECO:0000256" key="5">
    <source>
        <dbReference type="ARBA" id="ARBA00023136"/>
    </source>
</evidence>
<feature type="transmembrane region" description="Helical" evidence="7">
    <location>
        <begin position="168"/>
        <end position="191"/>
    </location>
</feature>
<dbReference type="PANTHER" id="PTHR14948:SF46">
    <property type="entry name" value="DISPANIN SUBFAMILY A MEMBER 2B-LIKE-RELATED"/>
    <property type="match status" value="1"/>
</dbReference>
<comment type="subcellular location">
    <subcellularLocation>
        <location evidence="1">Membrane</location>
    </subcellularLocation>
</comment>
<keyword evidence="3 7" id="KW-0812">Transmembrane</keyword>
<evidence type="ECO:0008006" key="10">
    <source>
        <dbReference type="Google" id="ProtNLM"/>
    </source>
</evidence>
<gene>
    <name evidence="8" type="ORF">PLEPLA_LOCUS8168</name>
</gene>
<evidence type="ECO:0000256" key="3">
    <source>
        <dbReference type="ARBA" id="ARBA00022692"/>
    </source>
</evidence>
<reference evidence="8" key="1">
    <citation type="submission" date="2020-03" db="EMBL/GenBank/DDBJ databases">
        <authorList>
            <person name="Weist P."/>
        </authorList>
    </citation>
    <scope>NUCLEOTIDE SEQUENCE</scope>
</reference>
<evidence type="ECO:0000256" key="7">
    <source>
        <dbReference type="SAM" id="Phobius"/>
    </source>
</evidence>
<evidence type="ECO:0000256" key="6">
    <source>
        <dbReference type="SAM" id="MobiDB-lite"/>
    </source>
</evidence>
<feature type="region of interest" description="Disordered" evidence="6">
    <location>
        <begin position="1"/>
        <end position="27"/>
    </location>
</feature>
<dbReference type="GO" id="GO:0016020">
    <property type="term" value="C:membrane"/>
    <property type="evidence" value="ECO:0007669"/>
    <property type="project" value="UniProtKB-SubCell"/>
</dbReference>
<evidence type="ECO:0000313" key="9">
    <source>
        <dbReference type="Proteomes" id="UP001153269"/>
    </source>
</evidence>
<dbReference type="PANTHER" id="PTHR14948">
    <property type="entry name" value="NG5"/>
    <property type="match status" value="1"/>
</dbReference>
<protein>
    <recommendedName>
        <fullName evidence="10">Proline-rich transmembrane protein 1</fullName>
    </recommendedName>
</protein>
<organism evidence="8 9">
    <name type="scientific">Pleuronectes platessa</name>
    <name type="common">European plaice</name>
    <dbReference type="NCBI Taxonomy" id="8262"/>
    <lineage>
        <taxon>Eukaryota</taxon>
        <taxon>Metazoa</taxon>
        <taxon>Chordata</taxon>
        <taxon>Craniata</taxon>
        <taxon>Vertebrata</taxon>
        <taxon>Euteleostomi</taxon>
        <taxon>Actinopterygii</taxon>
        <taxon>Neopterygii</taxon>
        <taxon>Teleostei</taxon>
        <taxon>Neoteleostei</taxon>
        <taxon>Acanthomorphata</taxon>
        <taxon>Carangaria</taxon>
        <taxon>Pleuronectiformes</taxon>
        <taxon>Pleuronectoidei</taxon>
        <taxon>Pleuronectidae</taxon>
        <taxon>Pleuronectes</taxon>
    </lineage>
</organism>
<sequence>MDPSKSPTALAMNYGGEKSPMGQVPPPAYIASPYPGYPPQPGMGYPPQPGMGYPPQPGMGYPAQPQGFGPPPPYGNQAYGNQPHPMQEYPAHPATVTVHQPVVYVTRSPLAEPVSDYMCYSIFTLMCCCLPLGIAALIYSISTREANHSGDQLAAERSSKLARTLNHVGLGLGLAFVILMAVYLVVIATVISN</sequence>
<dbReference type="Pfam" id="PF04505">
    <property type="entry name" value="CD225"/>
    <property type="match status" value="1"/>
</dbReference>
<evidence type="ECO:0000256" key="4">
    <source>
        <dbReference type="ARBA" id="ARBA00022989"/>
    </source>
</evidence>
<dbReference type="InterPro" id="IPR007593">
    <property type="entry name" value="CD225/Dispanin_fam"/>
</dbReference>
<evidence type="ECO:0000256" key="2">
    <source>
        <dbReference type="ARBA" id="ARBA00006843"/>
    </source>
</evidence>
<comment type="similarity">
    <text evidence="2">Belongs to the CD225/Dispanin family.</text>
</comment>
<feature type="transmembrane region" description="Helical" evidence="7">
    <location>
        <begin position="117"/>
        <end position="141"/>
    </location>
</feature>
<keyword evidence="4 7" id="KW-1133">Transmembrane helix</keyword>
<keyword evidence="5 7" id="KW-0472">Membrane</keyword>
<name>A0A9N7TX66_PLEPL</name>
<evidence type="ECO:0000256" key="1">
    <source>
        <dbReference type="ARBA" id="ARBA00004370"/>
    </source>
</evidence>
<dbReference type="Proteomes" id="UP001153269">
    <property type="component" value="Unassembled WGS sequence"/>
</dbReference>
<evidence type="ECO:0000313" key="8">
    <source>
        <dbReference type="EMBL" id="CAB1420293.1"/>
    </source>
</evidence>
<accession>A0A9N7TX66</accession>
<dbReference type="EMBL" id="CADEAL010000446">
    <property type="protein sequence ID" value="CAB1420293.1"/>
    <property type="molecule type" value="Genomic_DNA"/>
</dbReference>
<proteinExistence type="inferred from homology"/>
<dbReference type="AlphaFoldDB" id="A0A9N7TX66"/>